<evidence type="ECO:0000256" key="1">
    <source>
        <dbReference type="ARBA" id="ARBA00004110"/>
    </source>
</evidence>
<dbReference type="SUPFAM" id="SSF52540">
    <property type="entry name" value="P-loop containing nucleoside triphosphate hydrolases"/>
    <property type="match status" value="1"/>
</dbReference>
<keyword evidence="4" id="KW-0547">Nucleotide-binding</keyword>
<dbReference type="GO" id="GO:0005524">
    <property type="term" value="F:ATP binding"/>
    <property type="evidence" value="ECO:0007669"/>
    <property type="project" value="UniProtKB-KW"/>
</dbReference>
<evidence type="ECO:0000256" key="3">
    <source>
        <dbReference type="ARBA" id="ARBA00022737"/>
    </source>
</evidence>
<dbReference type="Gene3D" id="3.80.10.10">
    <property type="entry name" value="Ribonuclease Inhibitor"/>
    <property type="match status" value="1"/>
</dbReference>
<keyword evidence="3" id="KW-0677">Repeat</keyword>
<dbReference type="InterPro" id="IPR041075">
    <property type="entry name" value="NOD1/2_WH"/>
</dbReference>
<evidence type="ECO:0000256" key="4">
    <source>
        <dbReference type="ARBA" id="ARBA00022741"/>
    </source>
</evidence>
<dbReference type="Ensembl" id="ENSECRT00000024254.1">
    <property type="protein sequence ID" value="ENSECRP00000023731.1"/>
    <property type="gene ID" value="ENSECRG00000016078.1"/>
</dbReference>
<dbReference type="SMART" id="SM00368">
    <property type="entry name" value="LRR_RI"/>
    <property type="match status" value="5"/>
</dbReference>
<accession>A0A8C4SXK7</accession>
<evidence type="ECO:0000256" key="8">
    <source>
        <dbReference type="ARBA" id="ARBA00023233"/>
    </source>
</evidence>
<reference evidence="10" key="2">
    <citation type="submission" date="2025-09" db="UniProtKB">
        <authorList>
            <consortium name="Ensembl"/>
        </authorList>
    </citation>
    <scope>IDENTIFICATION</scope>
</reference>
<keyword evidence="2" id="KW-0963">Cytoplasm</keyword>
<dbReference type="SUPFAM" id="SSF52047">
    <property type="entry name" value="RNI-like"/>
    <property type="match status" value="1"/>
</dbReference>
<dbReference type="InterPro" id="IPR041267">
    <property type="entry name" value="NLRP_HD2"/>
</dbReference>
<evidence type="ECO:0000256" key="2">
    <source>
        <dbReference type="ARBA" id="ARBA00022490"/>
    </source>
</evidence>
<sequence length="875" mass="98957">MTSILQSLEAKHILTTDDAQIFKSKEESNGTEGVKSFISDMMKDNMALTGLWEALTDELVRFPSPNMIRIMEEVADSGKKLLEEIEASVKSPVLDLHLNDLYEKHKIAVSEAMKSLYDHPSFGDSHIRAVNFETQYTELMVFKQDTVTHNEIEHELLKTGRSRAELEEGQVTEKCERIWTEQIFKRCPESIHSANIVASGTAGIGKTTMVQKIMFDWARGTQYQRFAFVFLFKFRELNLLENEKESKISLTKLIVRYYNYLNDQKLREILQNPKSLLFIFDGLDEYKHKLDFTESQLCSNPDDDSPLYVLVASLVYRTLLKGCSVLITSRPTSLESLNMDKVDRFVQILGFFPEQRLMYFNKFLHDVNMGTTAFQYVEENPILYPLCFNPLYCWIICSVLKSHFMIPEEEQQATLGTVTDVFAMFIHNILTSHRREADNQQAILVKLGKLAYYGVDNQIFVFSEKQEMSTFGLQPFLSSPFLSGFLKKQTTPEHTAYTFYHSTLQEFMAACSFYLNPSGCVEELLLKLDSCKDGRFEILIQFMVGLARPSIFKTLGEIMGEFEKNTMEHILKWVKEKAEQALQGGKSEALQVCQWLSETQNKQLIRDAIGENLKMDFSKMTLSPLDCAVLASVIRCFGELEVLNLSESNLTINCIRRLVPGFIYCKQVKLNSCGLTSECCSALSLALSSPHTRLVELEMNKNNFEDSGVNLLCEGLMSPNCKLEILWLVSCGLTSGCCSALSSVLSTPHSPLIDLWLNYNNLQDSGVDLLCEGLNSTNCKLKRLRLWACALTAGCCAALSSAISSEHTHLINLSIGANNLEDTGVCILCEGLKNKNCKLGILWVSANGISECERKNLESLQDELNKSGRRVDINI</sequence>
<comment type="subcellular location">
    <subcellularLocation>
        <location evidence="1">Inflammasome</location>
    </subcellularLocation>
</comment>
<keyword evidence="5" id="KW-0067">ATP-binding</keyword>
<dbReference type="GO" id="GO:0045087">
    <property type="term" value="P:innate immune response"/>
    <property type="evidence" value="ECO:0007669"/>
    <property type="project" value="UniProtKB-KW"/>
</dbReference>
<protein>
    <submittedName>
        <fullName evidence="10">NACHT, LRR and PYD domains-containing protein 3-like</fullName>
    </submittedName>
</protein>
<dbReference type="AlphaFoldDB" id="A0A8C4SXK7"/>
<dbReference type="PROSITE" id="PS50837">
    <property type="entry name" value="NACHT"/>
    <property type="match status" value="1"/>
</dbReference>
<dbReference type="Proteomes" id="UP000694620">
    <property type="component" value="Unassembled WGS sequence"/>
</dbReference>
<evidence type="ECO:0000256" key="5">
    <source>
        <dbReference type="ARBA" id="ARBA00022840"/>
    </source>
</evidence>
<name>A0A8C4SXK7_ERPCA</name>
<dbReference type="PANTHER" id="PTHR45690">
    <property type="entry name" value="NACHT, LRR AND PYD DOMAINS-CONTAINING PROTEIN 12"/>
    <property type="match status" value="1"/>
</dbReference>
<dbReference type="PANTHER" id="PTHR45690:SF19">
    <property type="entry name" value="NACHT, LRR AND PYD DOMAINS-CONTAINING PROTEIN 3"/>
    <property type="match status" value="1"/>
</dbReference>
<dbReference type="InterPro" id="IPR050637">
    <property type="entry name" value="NLRP_innate_immun_reg"/>
</dbReference>
<proteinExistence type="predicted"/>
<dbReference type="GO" id="GO:0005829">
    <property type="term" value="C:cytosol"/>
    <property type="evidence" value="ECO:0007669"/>
    <property type="project" value="UniProtKB-SubCell"/>
</dbReference>
<dbReference type="InterPro" id="IPR007111">
    <property type="entry name" value="NACHT_NTPase"/>
</dbReference>
<dbReference type="Pfam" id="PF17779">
    <property type="entry name" value="WHD_NOD2"/>
    <property type="match status" value="1"/>
</dbReference>
<dbReference type="Pfam" id="PF05729">
    <property type="entry name" value="NACHT"/>
    <property type="match status" value="1"/>
</dbReference>
<evidence type="ECO:0000259" key="9">
    <source>
        <dbReference type="PROSITE" id="PS50837"/>
    </source>
</evidence>
<dbReference type="InterPro" id="IPR032675">
    <property type="entry name" value="LRR_dom_sf"/>
</dbReference>
<evidence type="ECO:0000313" key="11">
    <source>
        <dbReference type="Proteomes" id="UP000694620"/>
    </source>
</evidence>
<keyword evidence="8" id="KW-1271">Inflammasome</keyword>
<dbReference type="InterPro" id="IPR027417">
    <property type="entry name" value="P-loop_NTPase"/>
</dbReference>
<reference evidence="10" key="1">
    <citation type="submission" date="2025-08" db="UniProtKB">
        <authorList>
            <consortium name="Ensembl"/>
        </authorList>
    </citation>
    <scope>IDENTIFICATION</scope>
</reference>
<keyword evidence="6" id="KW-0832">Ubl conjugation</keyword>
<dbReference type="GO" id="GO:0006954">
    <property type="term" value="P:inflammatory response"/>
    <property type="evidence" value="ECO:0007669"/>
    <property type="project" value="UniProtKB-KW"/>
</dbReference>
<dbReference type="GeneTree" id="ENSGT01150000287004"/>
<evidence type="ECO:0000256" key="6">
    <source>
        <dbReference type="ARBA" id="ARBA00022843"/>
    </source>
</evidence>
<dbReference type="Pfam" id="PF17776">
    <property type="entry name" value="NLRC4_HD2"/>
    <property type="match status" value="1"/>
</dbReference>
<evidence type="ECO:0000256" key="7">
    <source>
        <dbReference type="ARBA" id="ARBA00023198"/>
    </source>
</evidence>
<feature type="domain" description="NACHT" evidence="9">
    <location>
        <begin position="194"/>
        <end position="333"/>
    </location>
</feature>
<keyword evidence="11" id="KW-1185">Reference proteome</keyword>
<organism evidence="10 11">
    <name type="scientific">Erpetoichthys calabaricus</name>
    <name type="common">Rope fish</name>
    <name type="synonym">Calamoichthys calabaricus</name>
    <dbReference type="NCBI Taxonomy" id="27687"/>
    <lineage>
        <taxon>Eukaryota</taxon>
        <taxon>Metazoa</taxon>
        <taxon>Chordata</taxon>
        <taxon>Craniata</taxon>
        <taxon>Vertebrata</taxon>
        <taxon>Euteleostomi</taxon>
        <taxon>Actinopterygii</taxon>
        <taxon>Polypteriformes</taxon>
        <taxon>Polypteridae</taxon>
        <taxon>Erpetoichthys</taxon>
    </lineage>
</organism>
<dbReference type="Gene3D" id="3.40.50.300">
    <property type="entry name" value="P-loop containing nucleotide triphosphate hydrolases"/>
    <property type="match status" value="1"/>
</dbReference>
<evidence type="ECO:0000313" key="10">
    <source>
        <dbReference type="Ensembl" id="ENSECRP00000023731.1"/>
    </source>
</evidence>
<keyword evidence="7" id="KW-0395">Inflammatory response</keyword>